<name>A0A7H8T9I4_STRCX</name>
<dbReference type="EMBL" id="CP056041">
    <property type="protein sequence ID" value="QKZ20165.1"/>
    <property type="molecule type" value="Genomic_DNA"/>
</dbReference>
<dbReference type="AlphaFoldDB" id="A0A7H8T9I4"/>
<protein>
    <submittedName>
        <fullName evidence="1">Uncharacterized protein</fullName>
    </submittedName>
</protein>
<gene>
    <name evidence="1" type="ORF">HUT05_24085</name>
</gene>
<sequence>MILVGQGSSPAYAAVAGCTATGVSGTVNVEGYTAGSHNYPSVYLSVADTKADRHHVRVRFVSLSVGGPHTYYPWRALYDGNGTSKGWSTSAYSPATTAGFAVQAAVYEGDNQITYCTDYNWY</sequence>
<organism evidence="1 2">
    <name type="scientific">Streptomyces chartreusis</name>
    <dbReference type="NCBI Taxonomy" id="1969"/>
    <lineage>
        <taxon>Bacteria</taxon>
        <taxon>Bacillati</taxon>
        <taxon>Actinomycetota</taxon>
        <taxon>Actinomycetes</taxon>
        <taxon>Kitasatosporales</taxon>
        <taxon>Streptomycetaceae</taxon>
        <taxon>Streptomyces</taxon>
    </lineage>
</organism>
<accession>A0A7H8T9I4</accession>
<keyword evidence="2" id="KW-1185">Reference proteome</keyword>
<evidence type="ECO:0000313" key="2">
    <source>
        <dbReference type="Proteomes" id="UP000509418"/>
    </source>
</evidence>
<proteinExistence type="predicted"/>
<reference evidence="1 2" key="1">
    <citation type="submission" date="2020-06" db="EMBL/GenBank/DDBJ databases">
        <title>Genome mining for natural products.</title>
        <authorList>
            <person name="Zhang B."/>
            <person name="Shi J."/>
            <person name="Ge H."/>
        </authorList>
    </citation>
    <scope>NUCLEOTIDE SEQUENCE [LARGE SCALE GENOMIC DNA]</scope>
    <source>
        <strain evidence="1 2">NA02069</strain>
    </source>
</reference>
<dbReference type="RefSeq" id="WP_176576278.1">
    <property type="nucleotide sequence ID" value="NZ_CBDRGH010000037.1"/>
</dbReference>
<evidence type="ECO:0000313" key="1">
    <source>
        <dbReference type="EMBL" id="QKZ20165.1"/>
    </source>
</evidence>
<dbReference type="Proteomes" id="UP000509418">
    <property type="component" value="Chromosome"/>
</dbReference>